<sequence>MRNFVNFTEKLLMLEEQFNEQNHPLKTPISDTPKENQAPENQMDALKKVEKAALLNSLNFNNLIGSPYSSDDITDFDDFPDLNQPLPNVSIREQLRLVSVNRGRNLGYLRNHQKRLEEIWLSHVSNENLGK</sequence>
<evidence type="ECO:0000313" key="3">
    <source>
        <dbReference type="RefSeq" id="XP_070850501.1"/>
    </source>
</evidence>
<accession>A0AB39ZED5</accession>
<organism evidence="1 2">
    <name type="scientific">Drosophila suzukii</name>
    <name type="common">Spotted-wing drosophila fruit fly</name>
    <dbReference type="NCBI Taxonomy" id="28584"/>
    <lineage>
        <taxon>Eukaryota</taxon>
        <taxon>Metazoa</taxon>
        <taxon>Ecdysozoa</taxon>
        <taxon>Arthropoda</taxon>
        <taxon>Hexapoda</taxon>
        <taxon>Insecta</taxon>
        <taxon>Pterygota</taxon>
        <taxon>Neoptera</taxon>
        <taxon>Endopterygota</taxon>
        <taxon>Diptera</taxon>
        <taxon>Brachycera</taxon>
        <taxon>Muscomorpha</taxon>
        <taxon>Ephydroidea</taxon>
        <taxon>Drosophilidae</taxon>
        <taxon>Drosophila</taxon>
        <taxon>Sophophora</taxon>
    </lineage>
</organism>
<keyword evidence="1" id="KW-1185">Reference proteome</keyword>
<gene>
    <name evidence="2 3" type="primary">LOC108012917</name>
</gene>
<evidence type="ECO:0000313" key="2">
    <source>
        <dbReference type="RefSeq" id="XP_016933932.2"/>
    </source>
</evidence>
<dbReference type="RefSeq" id="XP_016933932.2">
    <property type="nucleotide sequence ID" value="XM_017078443.4"/>
</dbReference>
<evidence type="ECO:0000313" key="1">
    <source>
        <dbReference type="Proteomes" id="UP001652628"/>
    </source>
</evidence>
<dbReference type="GeneID" id="108012917"/>
<name>A0AB39ZED5_DROSZ</name>
<dbReference type="Proteomes" id="UP001652628">
    <property type="component" value="Chromosome 2L"/>
</dbReference>
<proteinExistence type="predicted"/>
<reference evidence="1 2" key="1">
    <citation type="submission" date="2025-05" db="UniProtKB">
        <authorList>
            <consortium name="RefSeq"/>
        </authorList>
    </citation>
    <scope>NUCLEOTIDE SEQUENCE [LARGE SCALE GENOMIC DNA]</scope>
</reference>
<dbReference type="AlphaFoldDB" id="A0AB39ZED5"/>
<dbReference type="RefSeq" id="XP_070850501.1">
    <property type="nucleotide sequence ID" value="XM_070994400.1"/>
</dbReference>
<protein>
    <submittedName>
        <fullName evidence="2 3">Uncharacterized protein</fullName>
    </submittedName>
</protein>